<evidence type="ECO:0000313" key="2">
    <source>
        <dbReference type="EMBL" id="STX62349.1"/>
    </source>
</evidence>
<evidence type="ECO:0000313" key="3">
    <source>
        <dbReference type="Proteomes" id="UP000054985"/>
    </source>
</evidence>
<protein>
    <submittedName>
        <fullName evidence="2">Uncharacterized protein</fullName>
    </submittedName>
</protein>
<dbReference type="Proteomes" id="UP000254040">
    <property type="component" value="Unassembled WGS sequence"/>
</dbReference>
<name>A0A378JZ98_9GAMM</name>
<dbReference type="EMBL" id="UGOG01000001">
    <property type="protein sequence ID" value="STX62349.1"/>
    <property type="molecule type" value="Genomic_DNA"/>
</dbReference>
<organism evidence="2 4">
    <name type="scientific">Legionella moravica</name>
    <dbReference type="NCBI Taxonomy" id="39962"/>
    <lineage>
        <taxon>Bacteria</taxon>
        <taxon>Pseudomonadati</taxon>
        <taxon>Pseudomonadota</taxon>
        <taxon>Gammaproteobacteria</taxon>
        <taxon>Legionellales</taxon>
        <taxon>Legionellaceae</taxon>
        <taxon>Legionella</taxon>
    </lineage>
</organism>
<keyword evidence="3" id="KW-1185">Reference proteome</keyword>
<dbReference type="AlphaFoldDB" id="A0A378JZ98"/>
<reference evidence="2 4" key="2">
    <citation type="submission" date="2018-06" db="EMBL/GenBank/DDBJ databases">
        <authorList>
            <consortium name="Pathogen Informatics"/>
            <person name="Doyle S."/>
        </authorList>
    </citation>
    <scope>NUCLEOTIDE SEQUENCE [LARGE SCALE GENOMIC DNA]</scope>
    <source>
        <strain evidence="2 4">NCTC12239</strain>
    </source>
</reference>
<evidence type="ECO:0000313" key="1">
    <source>
        <dbReference type="EMBL" id="KTD35318.1"/>
    </source>
</evidence>
<gene>
    <name evidence="1" type="ORF">Lmor_0765</name>
    <name evidence="2" type="ORF">NCTC12239_01271</name>
</gene>
<dbReference type="OrthoDB" id="5648050at2"/>
<accession>A0A378JZ98</accession>
<reference evidence="1 3" key="1">
    <citation type="submission" date="2015-11" db="EMBL/GenBank/DDBJ databases">
        <title>Genomic analysis of 38 Legionella species identifies large and diverse effector repertoires.</title>
        <authorList>
            <person name="Burstein D."/>
            <person name="Amaro F."/>
            <person name="Zusman T."/>
            <person name="Lifshitz Z."/>
            <person name="Cohen O."/>
            <person name="Gilbert J.A."/>
            <person name="Pupko T."/>
            <person name="Shuman H.A."/>
            <person name="Segal G."/>
        </authorList>
    </citation>
    <scope>NUCLEOTIDE SEQUENCE [LARGE SCALE GENOMIC DNA]</scope>
    <source>
        <strain evidence="1 3">ATCC 43877</strain>
    </source>
</reference>
<sequence>MMGRFTIGRMALKRTNPDNSSTIPAKSLNCSTTNHPSTIIPKTKETIKIESDNTLDANNHHTKNPGSKGFSQLKSEEHKLFYHRKRVRSSYSDNYSAALALPYSSFELEKRQNDRNALLVLSRDSIIEHANRRVDLFFYTIIAYYRTGIIPTIGHTSLQHGRGRTVLKEGRDFNLTQACHSSFTPSLVDETIYQTIPLVGKNKSLLSGTHLMDSLNSTVELPPFVNKLDDVLESMCRQKSLELIAKTSLGSLNPITGLTVFLKMMRSALTELKQSASRQARSALVHHSLSGQNHINPQLINLVMRGTLHTTYSPETESVSDEYIQLLLRLMPEEKALCERDKETRITLYLDKIADLQKEILEAKSECSNSAS</sequence>
<dbReference type="Proteomes" id="UP000054985">
    <property type="component" value="Unassembled WGS sequence"/>
</dbReference>
<dbReference type="EMBL" id="LNYN01000014">
    <property type="protein sequence ID" value="KTD35318.1"/>
    <property type="molecule type" value="Genomic_DNA"/>
</dbReference>
<evidence type="ECO:0000313" key="4">
    <source>
        <dbReference type="Proteomes" id="UP000254040"/>
    </source>
</evidence>
<proteinExistence type="predicted"/>
<dbReference type="RefSeq" id="WP_028383861.1">
    <property type="nucleotide sequence ID" value="NZ_CAAAJG010000030.1"/>
</dbReference>